<gene>
    <name evidence="2" type="primary">LOC110803151</name>
</gene>
<dbReference type="GeneID" id="110803151"/>
<accession>A0A9R0JAL2</accession>
<evidence type="ECO:0000313" key="1">
    <source>
        <dbReference type="Proteomes" id="UP000813463"/>
    </source>
</evidence>
<dbReference type="Proteomes" id="UP000813463">
    <property type="component" value="Chromosome 1"/>
</dbReference>
<sequence>MAIAISTSSLPQSQPKFSLLPSSHKPLFLNSNRCFSGFRRPSRKTLPFSVKCTLNFPLELTSPAGRSLSSVLLNEPDSFDDAVSAELIRVAEDRDAAFARFDLSLGSPEASLHGRIAKLKEAECQVAVEDVLYMIILYKFSQNRVPLVPSLSKCLYNGRLEILPSKDWELESIHSPEVLEMVKEHLSTTLGWNSGSSVAVNWSTTKIQKHHLSQVYATSILYGYFLKSASLRLDLEHNLPATYQNTPFGSWTASPECESYGFKNVMLGQIMVTPRSTTLSQIITRRPGKKEASLRWYVTGFDVQTMEECTKVKSEEAVELINKHCLALFGNANVEDNEMMIVTSLSSLKRLVLEAVAFGCFLWDAEGCVNNIYKLKDRC</sequence>
<dbReference type="InterPro" id="IPR008479">
    <property type="entry name" value="DUF760"/>
</dbReference>
<name>A0A9R0JAL2_SPIOL</name>
<reference evidence="1" key="1">
    <citation type="journal article" date="2021" name="Nat. Commun.">
        <title>Genomic analyses provide insights into spinach domestication and the genetic basis of agronomic traits.</title>
        <authorList>
            <person name="Cai X."/>
            <person name="Sun X."/>
            <person name="Xu C."/>
            <person name="Sun H."/>
            <person name="Wang X."/>
            <person name="Ge C."/>
            <person name="Zhang Z."/>
            <person name="Wang Q."/>
            <person name="Fei Z."/>
            <person name="Jiao C."/>
            <person name="Wang Q."/>
        </authorList>
    </citation>
    <scope>NUCLEOTIDE SEQUENCE [LARGE SCALE GENOMIC DNA]</scope>
    <source>
        <strain evidence="1">cv. Varoflay</strain>
    </source>
</reference>
<dbReference type="InterPro" id="IPR038925">
    <property type="entry name" value="At3g17800-like"/>
</dbReference>
<protein>
    <submittedName>
        <fullName evidence="2">UV-B-induced protein At3g17800, chloroplastic isoform X1</fullName>
    </submittedName>
</protein>
<dbReference type="KEGG" id="soe:110803151"/>
<dbReference type="PANTHER" id="PTHR31808:SF9">
    <property type="entry name" value="F21O3.2 PROTEIN"/>
    <property type="match status" value="1"/>
</dbReference>
<dbReference type="Pfam" id="PF05542">
    <property type="entry name" value="DUF760"/>
    <property type="match status" value="2"/>
</dbReference>
<keyword evidence="1" id="KW-1185">Reference proteome</keyword>
<dbReference type="AlphaFoldDB" id="A0A9R0JAL2"/>
<reference evidence="2" key="2">
    <citation type="submission" date="2025-08" db="UniProtKB">
        <authorList>
            <consortium name="RefSeq"/>
        </authorList>
    </citation>
    <scope>IDENTIFICATION</scope>
    <source>
        <tissue evidence="2">Leaf</tissue>
    </source>
</reference>
<dbReference type="RefSeq" id="XP_021864329.2">
    <property type="nucleotide sequence ID" value="XM_022008637.2"/>
</dbReference>
<evidence type="ECO:0000313" key="2">
    <source>
        <dbReference type="RefSeq" id="XP_021864329.2"/>
    </source>
</evidence>
<proteinExistence type="predicted"/>
<dbReference type="PANTHER" id="PTHR31808">
    <property type="entry name" value="EXPRESSED PROTEIN"/>
    <property type="match status" value="1"/>
</dbReference>
<organism evidence="1 2">
    <name type="scientific">Spinacia oleracea</name>
    <name type="common">Spinach</name>
    <dbReference type="NCBI Taxonomy" id="3562"/>
    <lineage>
        <taxon>Eukaryota</taxon>
        <taxon>Viridiplantae</taxon>
        <taxon>Streptophyta</taxon>
        <taxon>Embryophyta</taxon>
        <taxon>Tracheophyta</taxon>
        <taxon>Spermatophyta</taxon>
        <taxon>Magnoliopsida</taxon>
        <taxon>eudicotyledons</taxon>
        <taxon>Gunneridae</taxon>
        <taxon>Pentapetalae</taxon>
        <taxon>Caryophyllales</taxon>
        <taxon>Chenopodiaceae</taxon>
        <taxon>Chenopodioideae</taxon>
        <taxon>Anserineae</taxon>
        <taxon>Spinacia</taxon>
    </lineage>
</organism>